<name>A0AAV9AIF4_ACOGR</name>
<evidence type="ECO:0000256" key="1">
    <source>
        <dbReference type="SAM" id="MobiDB-lite"/>
    </source>
</evidence>
<dbReference type="InterPro" id="IPR032675">
    <property type="entry name" value="LRR_dom_sf"/>
</dbReference>
<protein>
    <submittedName>
        <fullName evidence="2">Uncharacterized protein</fullName>
    </submittedName>
</protein>
<organism evidence="2 3">
    <name type="scientific">Acorus gramineus</name>
    <name type="common">Dwarf sweet flag</name>
    <dbReference type="NCBI Taxonomy" id="55184"/>
    <lineage>
        <taxon>Eukaryota</taxon>
        <taxon>Viridiplantae</taxon>
        <taxon>Streptophyta</taxon>
        <taxon>Embryophyta</taxon>
        <taxon>Tracheophyta</taxon>
        <taxon>Spermatophyta</taxon>
        <taxon>Magnoliopsida</taxon>
        <taxon>Liliopsida</taxon>
        <taxon>Acoraceae</taxon>
        <taxon>Acorus</taxon>
    </lineage>
</organism>
<proteinExistence type="predicted"/>
<reference evidence="2" key="2">
    <citation type="submission" date="2023-06" db="EMBL/GenBank/DDBJ databases">
        <authorList>
            <person name="Ma L."/>
            <person name="Liu K.-W."/>
            <person name="Li Z."/>
            <person name="Hsiao Y.-Y."/>
            <person name="Qi Y."/>
            <person name="Fu T."/>
            <person name="Tang G."/>
            <person name="Zhang D."/>
            <person name="Sun W.-H."/>
            <person name="Liu D.-K."/>
            <person name="Li Y."/>
            <person name="Chen G.-Z."/>
            <person name="Liu X.-D."/>
            <person name="Liao X.-Y."/>
            <person name="Jiang Y.-T."/>
            <person name="Yu X."/>
            <person name="Hao Y."/>
            <person name="Huang J."/>
            <person name="Zhao X.-W."/>
            <person name="Ke S."/>
            <person name="Chen Y.-Y."/>
            <person name="Wu W.-L."/>
            <person name="Hsu J.-L."/>
            <person name="Lin Y.-F."/>
            <person name="Huang M.-D."/>
            <person name="Li C.-Y."/>
            <person name="Huang L."/>
            <person name="Wang Z.-W."/>
            <person name="Zhao X."/>
            <person name="Zhong W.-Y."/>
            <person name="Peng D.-H."/>
            <person name="Ahmad S."/>
            <person name="Lan S."/>
            <person name="Zhang J.-S."/>
            <person name="Tsai W.-C."/>
            <person name="Van De Peer Y."/>
            <person name="Liu Z.-J."/>
        </authorList>
    </citation>
    <scope>NUCLEOTIDE SEQUENCE</scope>
    <source>
        <strain evidence="2">SCP</strain>
        <tissue evidence="2">Leaves</tissue>
    </source>
</reference>
<dbReference type="Gene3D" id="3.80.10.10">
    <property type="entry name" value="Ribonuclease Inhibitor"/>
    <property type="match status" value="1"/>
</dbReference>
<evidence type="ECO:0000313" key="3">
    <source>
        <dbReference type="Proteomes" id="UP001179952"/>
    </source>
</evidence>
<dbReference type="SUPFAM" id="SSF52058">
    <property type="entry name" value="L domain-like"/>
    <property type="match status" value="1"/>
</dbReference>
<sequence>MSRLQSIVKTMLPALGNIRDLVLNNCSIAWKEVEVLKESLPKVEELHLMANRLSEITPAPPSSDATYVKGFTSLRLLNLEDNCIHAWDEDIWLSENPVVTPEKGGIPRFVQVACLSKAQILNGSEMQSENAKEVDQHHPRFMELKELHGIDHEGPSTGSAGLQKMSSGLLCKVREINQVEVVSSRGDHHGNGLHGEGEGCSPTSPMGDLHHG</sequence>
<keyword evidence="3" id="KW-1185">Reference proteome</keyword>
<reference evidence="2" key="1">
    <citation type="journal article" date="2023" name="Nat. Commun.">
        <title>Diploid and tetraploid genomes of Acorus and the evolution of monocots.</title>
        <authorList>
            <person name="Ma L."/>
            <person name="Liu K.W."/>
            <person name="Li Z."/>
            <person name="Hsiao Y.Y."/>
            <person name="Qi Y."/>
            <person name="Fu T."/>
            <person name="Tang G.D."/>
            <person name="Zhang D."/>
            <person name="Sun W.H."/>
            <person name="Liu D.K."/>
            <person name="Li Y."/>
            <person name="Chen G.Z."/>
            <person name="Liu X.D."/>
            <person name="Liao X.Y."/>
            <person name="Jiang Y.T."/>
            <person name="Yu X."/>
            <person name="Hao Y."/>
            <person name="Huang J."/>
            <person name="Zhao X.W."/>
            <person name="Ke S."/>
            <person name="Chen Y.Y."/>
            <person name="Wu W.L."/>
            <person name="Hsu J.L."/>
            <person name="Lin Y.F."/>
            <person name="Huang M.D."/>
            <person name="Li C.Y."/>
            <person name="Huang L."/>
            <person name="Wang Z.W."/>
            <person name="Zhao X."/>
            <person name="Zhong W.Y."/>
            <person name="Peng D.H."/>
            <person name="Ahmad S."/>
            <person name="Lan S."/>
            <person name="Zhang J.S."/>
            <person name="Tsai W.C."/>
            <person name="Van de Peer Y."/>
            <person name="Liu Z.J."/>
        </authorList>
    </citation>
    <scope>NUCLEOTIDE SEQUENCE</scope>
    <source>
        <strain evidence="2">SCP</strain>
    </source>
</reference>
<dbReference type="AlphaFoldDB" id="A0AAV9AIF4"/>
<gene>
    <name evidence="2" type="ORF">QJS04_geneDACA016267</name>
</gene>
<evidence type="ECO:0000313" key="2">
    <source>
        <dbReference type="EMBL" id="KAK1263913.1"/>
    </source>
</evidence>
<feature type="region of interest" description="Disordered" evidence="1">
    <location>
        <begin position="184"/>
        <end position="212"/>
    </location>
</feature>
<dbReference type="EMBL" id="JAUJYN010000009">
    <property type="protein sequence ID" value="KAK1263913.1"/>
    <property type="molecule type" value="Genomic_DNA"/>
</dbReference>
<dbReference type="Proteomes" id="UP001179952">
    <property type="component" value="Unassembled WGS sequence"/>
</dbReference>
<comment type="caution">
    <text evidence="2">The sequence shown here is derived from an EMBL/GenBank/DDBJ whole genome shotgun (WGS) entry which is preliminary data.</text>
</comment>
<accession>A0AAV9AIF4</accession>